<dbReference type="Gene3D" id="3.30.2400.10">
    <property type="entry name" value="Major capsid protein gp5"/>
    <property type="match status" value="1"/>
</dbReference>
<feature type="compositionally biased region" description="Basic and acidic residues" evidence="2">
    <location>
        <begin position="94"/>
        <end position="106"/>
    </location>
</feature>
<dbReference type="Gene3D" id="3.30.2320.10">
    <property type="entry name" value="hypothetical protein PF0899 domain"/>
    <property type="match status" value="1"/>
</dbReference>
<gene>
    <name evidence="4" type="ORF">FHS76_002584</name>
</gene>
<proteinExistence type="predicted"/>
<dbReference type="InterPro" id="IPR054612">
    <property type="entry name" value="Phage_capsid-like_C"/>
</dbReference>
<dbReference type="RefSeq" id="WP_183652968.1">
    <property type="nucleotide sequence ID" value="NZ_JACIJG010000008.1"/>
</dbReference>
<evidence type="ECO:0000313" key="4">
    <source>
        <dbReference type="EMBL" id="MBB5702700.1"/>
    </source>
</evidence>
<evidence type="ECO:0000313" key="5">
    <source>
        <dbReference type="Proteomes" id="UP000555546"/>
    </source>
</evidence>
<dbReference type="EMBL" id="JACIJG010000008">
    <property type="protein sequence ID" value="MBB5702700.1"/>
    <property type="molecule type" value="Genomic_DNA"/>
</dbReference>
<dbReference type="Proteomes" id="UP000555546">
    <property type="component" value="Unassembled WGS sequence"/>
</dbReference>
<dbReference type="Pfam" id="PF05065">
    <property type="entry name" value="Phage_capsid"/>
    <property type="match status" value="1"/>
</dbReference>
<feature type="domain" description="Phage capsid-like C-terminal" evidence="3">
    <location>
        <begin position="201"/>
        <end position="468"/>
    </location>
</feature>
<feature type="region of interest" description="Disordered" evidence="2">
    <location>
        <begin position="94"/>
        <end position="123"/>
    </location>
</feature>
<sequence>MRISTNHLIALRKHALAAVRKLDLKGEEVRVHQLDWKALNALEKDLGQQARLTVEKITETTQEAEARSINDAVDCLMEIRGAIGAEKDIRNAIGSREAREEEHDTSGRPNLGDSETRGADYPDDCDDLDFSGFDHRDNPSNGEIAYALRSSDTLVGYVARSGQVRDQYKGLTEGAFLRSMVIGARTPIEKRALAEGSDSAGGYTVPDILAARMIDRLRAKSVVFQAGAQTVPLLSDKNSIAKVATDPVPAWRVENSEVAESDSTFAKVELQPKSLAVLVKISRELLEDSINLETALPEILAASMAGELDRVALFGSGTAPEPRGVSNFAGLTAGVAVSGPLTSYGPLLRVRTALRTANSDVSAYIMHPRDEGALAELTDNTGQPLNIPPALAKVSMLTTTKVPINLGTGTDESMILAGNWSNLIVGVRTSIRIEILRERFADNLQYGFLAHLRADVAAEHEASFSKITAITAEA</sequence>
<keyword evidence="5" id="KW-1185">Reference proteome</keyword>
<evidence type="ECO:0000256" key="1">
    <source>
        <dbReference type="ARBA" id="ARBA00004328"/>
    </source>
</evidence>
<dbReference type="SUPFAM" id="SSF56563">
    <property type="entry name" value="Major capsid protein gp5"/>
    <property type="match status" value="1"/>
</dbReference>
<organism evidence="4 5">
    <name type="scientific">Brucella daejeonensis</name>
    <dbReference type="NCBI Taxonomy" id="659015"/>
    <lineage>
        <taxon>Bacteria</taxon>
        <taxon>Pseudomonadati</taxon>
        <taxon>Pseudomonadota</taxon>
        <taxon>Alphaproteobacteria</taxon>
        <taxon>Hyphomicrobiales</taxon>
        <taxon>Brucellaceae</taxon>
        <taxon>Brucella/Ochrobactrum group</taxon>
        <taxon>Brucella</taxon>
    </lineage>
</organism>
<evidence type="ECO:0000259" key="3">
    <source>
        <dbReference type="Pfam" id="PF05065"/>
    </source>
</evidence>
<comment type="caution">
    <text evidence="4">The sequence shown here is derived from an EMBL/GenBank/DDBJ whole genome shotgun (WGS) entry which is preliminary data.</text>
</comment>
<dbReference type="AlphaFoldDB" id="A0A7W9AY13"/>
<comment type="subcellular location">
    <subcellularLocation>
        <location evidence="1">Virion</location>
    </subcellularLocation>
</comment>
<accession>A0A7W9AY13</accession>
<evidence type="ECO:0000256" key="2">
    <source>
        <dbReference type="SAM" id="MobiDB-lite"/>
    </source>
</evidence>
<dbReference type="InterPro" id="IPR024455">
    <property type="entry name" value="Phage_capsid"/>
</dbReference>
<dbReference type="NCBIfam" id="TIGR01554">
    <property type="entry name" value="major_cap_HK97"/>
    <property type="match status" value="1"/>
</dbReference>
<reference evidence="4 5" key="1">
    <citation type="submission" date="2020-08" db="EMBL/GenBank/DDBJ databases">
        <title>Genomic Encyclopedia of Type Strains, Phase IV (KMG-IV): sequencing the most valuable type-strain genomes for metagenomic binning, comparative biology and taxonomic classification.</title>
        <authorList>
            <person name="Goeker M."/>
        </authorList>
    </citation>
    <scope>NUCLEOTIDE SEQUENCE [LARGE SCALE GENOMIC DNA]</scope>
    <source>
        <strain evidence="4 5">DSM 26944</strain>
    </source>
</reference>
<name>A0A7W9AY13_9HYPH</name>
<protein>
    <submittedName>
        <fullName evidence="4">HK97 family phage major capsid protein</fullName>
    </submittedName>
</protein>